<feature type="transmembrane region" description="Helical" evidence="10">
    <location>
        <begin position="208"/>
        <end position="226"/>
    </location>
</feature>
<dbReference type="GO" id="GO:0005385">
    <property type="term" value="F:zinc ion transmembrane transporter activity"/>
    <property type="evidence" value="ECO:0007669"/>
    <property type="project" value="TreeGrafter"/>
</dbReference>
<feature type="transmembrane region" description="Helical" evidence="10">
    <location>
        <begin position="398"/>
        <end position="422"/>
    </location>
</feature>
<evidence type="ECO:0000256" key="2">
    <source>
        <dbReference type="ARBA" id="ARBA00008873"/>
    </source>
</evidence>
<dbReference type="SUPFAM" id="SSF161111">
    <property type="entry name" value="Cation efflux protein transmembrane domain-like"/>
    <property type="match status" value="1"/>
</dbReference>
<comment type="similarity">
    <text evidence="2">Belongs to the cation diffusion facilitator (CDF) transporter (TC 2.A.4) family. SLC30A subfamily.</text>
</comment>
<evidence type="ECO:0000256" key="8">
    <source>
        <dbReference type="ARBA" id="ARBA00023136"/>
    </source>
</evidence>
<dbReference type="PANTHER" id="PTHR11562">
    <property type="entry name" value="CATION EFFLUX PROTEIN/ ZINC TRANSPORTER"/>
    <property type="match status" value="1"/>
</dbReference>
<dbReference type="InterPro" id="IPR050681">
    <property type="entry name" value="CDF/SLC30A"/>
</dbReference>
<gene>
    <name evidence="14" type="primary">LOC110989225</name>
</gene>
<feature type="compositionally biased region" description="Basic and acidic residues" evidence="9">
    <location>
        <begin position="316"/>
        <end position="330"/>
    </location>
</feature>
<feature type="transmembrane region" description="Helical" evidence="10">
    <location>
        <begin position="176"/>
        <end position="196"/>
    </location>
</feature>
<evidence type="ECO:0000256" key="1">
    <source>
        <dbReference type="ARBA" id="ARBA00004141"/>
    </source>
</evidence>
<dbReference type="GO" id="GO:0005886">
    <property type="term" value="C:plasma membrane"/>
    <property type="evidence" value="ECO:0007669"/>
    <property type="project" value="TreeGrafter"/>
</dbReference>
<evidence type="ECO:0000256" key="6">
    <source>
        <dbReference type="ARBA" id="ARBA00022989"/>
    </source>
</evidence>
<keyword evidence="8 10" id="KW-0472">Membrane</keyword>
<dbReference type="Pfam" id="PF01545">
    <property type="entry name" value="Cation_efflux"/>
    <property type="match status" value="1"/>
</dbReference>
<dbReference type="NCBIfam" id="TIGR01297">
    <property type="entry name" value="CDF"/>
    <property type="match status" value="1"/>
</dbReference>
<sequence>MDESPDQLSLLAMDLPRHIEHSASKDDSAVVNGRTKSIYCKPALDQTNLLSHQRSFATSRSLQESTTMKRFWRKKRNPNYGTEQPASAIVTTGLATGRVSGDMDPFPPYLPSSNDVPTDVPAYYSQDSPARASNYSDRDDESLLNLSCRTDVDHCHAASSSSGPDTTSNRRAQRQLMFATVVCFLFMVGELVGGWISGSLAIMTDAAHLLSDFTSFLISLFALWIARRPPTAKMSFGYFRAEILGAVVSVLMIWVATGILVYLAVQRCITQKYDIQGTVMLITAGCGLGVNILLAVVLHFSGHSHSHGGLGHGHSHGGDSSDHDHDHDDNDTPSNNHVAMGMAEEPKDEDQLLNIESDPICVESEPLLAVDTNGTLPAVQTRHPKKHKRSQGNMNVRAAFIHVLGDLIQSVGVCIAAIIIIVKPDWKIADPICTFVFSVLVLVTTIFILRDAVQVLMEGVPRHINLHDLHADLKSLPHVRMAHSLHVWSLTTSQAAMAVHLCIDAGEDAEMVLQEASQLVRTKYHIGFSTIQVEHYQPEVMNNCGRCQEPKR</sequence>
<keyword evidence="4 10" id="KW-0812">Transmembrane</keyword>
<evidence type="ECO:0000256" key="9">
    <source>
        <dbReference type="SAM" id="MobiDB-lite"/>
    </source>
</evidence>
<proteinExistence type="inferred from homology"/>
<dbReference type="GeneID" id="110989225"/>
<comment type="subcellular location">
    <subcellularLocation>
        <location evidence="1">Membrane</location>
        <topology evidence="1">Multi-pass membrane protein</topology>
    </subcellularLocation>
</comment>
<protein>
    <submittedName>
        <fullName evidence="14">Zinc transporter 2-like isoform X1</fullName>
    </submittedName>
</protein>
<evidence type="ECO:0000256" key="7">
    <source>
        <dbReference type="ARBA" id="ARBA00023065"/>
    </source>
</evidence>
<feature type="region of interest" description="Disordered" evidence="9">
    <location>
        <begin position="308"/>
        <end position="339"/>
    </location>
</feature>
<keyword evidence="5" id="KW-0864">Zinc transport</keyword>
<feature type="region of interest" description="Disordered" evidence="9">
    <location>
        <begin position="108"/>
        <end position="138"/>
    </location>
</feature>
<dbReference type="InterPro" id="IPR027469">
    <property type="entry name" value="Cation_efflux_TMD_sf"/>
</dbReference>
<feature type="transmembrane region" description="Helical" evidence="10">
    <location>
        <begin position="238"/>
        <end position="265"/>
    </location>
</feature>
<evidence type="ECO:0000313" key="13">
    <source>
        <dbReference type="Proteomes" id="UP000694845"/>
    </source>
</evidence>
<reference evidence="14" key="1">
    <citation type="submission" date="2025-08" db="UniProtKB">
        <authorList>
            <consortium name="RefSeq"/>
        </authorList>
    </citation>
    <scope>IDENTIFICATION</scope>
</reference>
<accession>A0A8B7ZWK6</accession>
<keyword evidence="13" id="KW-1185">Reference proteome</keyword>
<keyword evidence="6 10" id="KW-1133">Transmembrane helix</keyword>
<keyword evidence="3" id="KW-0813">Transport</keyword>
<dbReference type="Pfam" id="PF16916">
    <property type="entry name" value="ZT_dimer"/>
    <property type="match status" value="1"/>
</dbReference>
<evidence type="ECO:0000256" key="3">
    <source>
        <dbReference type="ARBA" id="ARBA00022448"/>
    </source>
</evidence>
<dbReference type="InterPro" id="IPR027470">
    <property type="entry name" value="Cation_efflux_CTD"/>
</dbReference>
<evidence type="ECO:0000256" key="10">
    <source>
        <dbReference type="SAM" id="Phobius"/>
    </source>
</evidence>
<dbReference type="OrthoDB" id="9944568at2759"/>
<dbReference type="AlphaFoldDB" id="A0A8B7ZWK6"/>
<evidence type="ECO:0000313" key="14">
    <source>
        <dbReference type="RefSeq" id="XP_022109145.1"/>
    </source>
</evidence>
<evidence type="ECO:0000259" key="12">
    <source>
        <dbReference type="Pfam" id="PF16916"/>
    </source>
</evidence>
<dbReference type="InterPro" id="IPR002524">
    <property type="entry name" value="Cation_efflux"/>
</dbReference>
<dbReference type="RefSeq" id="XP_022109145.1">
    <property type="nucleotide sequence ID" value="XM_022253453.1"/>
</dbReference>
<name>A0A8B7ZWK6_ACAPL</name>
<keyword evidence="7" id="KW-0406">Ion transport</keyword>
<feature type="transmembrane region" description="Helical" evidence="10">
    <location>
        <begin position="428"/>
        <end position="449"/>
    </location>
</feature>
<keyword evidence="5" id="KW-0862">Zinc</keyword>
<evidence type="ECO:0000259" key="11">
    <source>
        <dbReference type="Pfam" id="PF01545"/>
    </source>
</evidence>
<dbReference type="InterPro" id="IPR058533">
    <property type="entry name" value="Cation_efflux_TM"/>
</dbReference>
<feature type="domain" description="Cation efflux protein transmembrane" evidence="11">
    <location>
        <begin position="177"/>
        <end position="457"/>
    </location>
</feature>
<dbReference type="Proteomes" id="UP000694845">
    <property type="component" value="Unplaced"/>
</dbReference>
<organism evidence="13 14">
    <name type="scientific">Acanthaster planci</name>
    <name type="common">Crown-of-thorns starfish</name>
    <dbReference type="NCBI Taxonomy" id="133434"/>
    <lineage>
        <taxon>Eukaryota</taxon>
        <taxon>Metazoa</taxon>
        <taxon>Echinodermata</taxon>
        <taxon>Eleutherozoa</taxon>
        <taxon>Asterozoa</taxon>
        <taxon>Asteroidea</taxon>
        <taxon>Valvatacea</taxon>
        <taxon>Valvatida</taxon>
        <taxon>Acanthasteridae</taxon>
        <taxon>Acanthaster</taxon>
    </lineage>
</organism>
<feature type="compositionally biased region" description="Polar residues" evidence="9">
    <location>
        <begin position="125"/>
        <end position="135"/>
    </location>
</feature>
<evidence type="ECO:0000256" key="4">
    <source>
        <dbReference type="ARBA" id="ARBA00022692"/>
    </source>
</evidence>
<dbReference type="PANTHER" id="PTHR11562:SF17">
    <property type="entry name" value="RE54080P-RELATED"/>
    <property type="match status" value="1"/>
</dbReference>
<dbReference type="KEGG" id="aplc:110989225"/>
<feature type="transmembrane region" description="Helical" evidence="10">
    <location>
        <begin position="277"/>
        <end position="300"/>
    </location>
</feature>
<dbReference type="Gene3D" id="1.20.1510.10">
    <property type="entry name" value="Cation efflux protein transmembrane domain"/>
    <property type="match status" value="2"/>
</dbReference>
<feature type="domain" description="Cation efflux protein cytoplasmic" evidence="12">
    <location>
        <begin position="461"/>
        <end position="536"/>
    </location>
</feature>
<dbReference type="GO" id="GO:0010043">
    <property type="term" value="P:response to zinc ion"/>
    <property type="evidence" value="ECO:0007669"/>
    <property type="project" value="TreeGrafter"/>
</dbReference>
<evidence type="ECO:0000256" key="5">
    <source>
        <dbReference type="ARBA" id="ARBA00022906"/>
    </source>
</evidence>